<dbReference type="PROSITE" id="PS50857">
    <property type="entry name" value="COX2_CUA"/>
    <property type="match status" value="1"/>
</dbReference>
<keyword evidence="7 16" id="KW-0479">Metal-binding</keyword>
<dbReference type="Proteomes" id="UP000219412">
    <property type="component" value="Unassembled WGS sequence"/>
</dbReference>
<keyword evidence="11 16" id="KW-0408">Iron</keyword>
<evidence type="ECO:0000256" key="18">
    <source>
        <dbReference type="RuleBase" id="RU004024"/>
    </source>
</evidence>
<evidence type="ECO:0000256" key="10">
    <source>
        <dbReference type="ARBA" id="ARBA00022989"/>
    </source>
</evidence>
<dbReference type="PROSITE" id="PS50999">
    <property type="entry name" value="COX2_TM"/>
    <property type="match status" value="1"/>
</dbReference>
<dbReference type="Gene3D" id="2.60.40.420">
    <property type="entry name" value="Cupredoxins - blue copper proteins"/>
    <property type="match status" value="1"/>
</dbReference>
<dbReference type="SUPFAM" id="SSF81464">
    <property type="entry name" value="Cytochrome c oxidase subunit II-like, transmembrane region"/>
    <property type="match status" value="1"/>
</dbReference>
<dbReference type="InterPro" id="IPR002429">
    <property type="entry name" value="CcO_II-like_C"/>
</dbReference>
<dbReference type="InterPro" id="IPR009056">
    <property type="entry name" value="Cyt_c-like_dom"/>
</dbReference>
<comment type="subcellular location">
    <subcellularLocation>
        <location evidence="17">Cell membrane</location>
        <topology evidence="17">Multi-pass membrane protein</topology>
    </subcellularLocation>
    <subcellularLocation>
        <location evidence="1">Membrane</location>
        <topology evidence="1">Multi-pass membrane protein</topology>
    </subcellularLocation>
</comment>
<dbReference type="GO" id="GO:0005507">
    <property type="term" value="F:copper ion binding"/>
    <property type="evidence" value="ECO:0007669"/>
    <property type="project" value="InterPro"/>
</dbReference>
<dbReference type="InterPro" id="IPR045187">
    <property type="entry name" value="CcO_II"/>
</dbReference>
<evidence type="ECO:0000256" key="5">
    <source>
        <dbReference type="ARBA" id="ARBA00022660"/>
    </source>
</evidence>
<dbReference type="InterPro" id="IPR036909">
    <property type="entry name" value="Cyt_c-like_dom_sf"/>
</dbReference>
<keyword evidence="13 20" id="KW-0472">Membrane</keyword>
<dbReference type="EC" id="7.1.1.9" evidence="18"/>
<evidence type="ECO:0000256" key="19">
    <source>
        <dbReference type="SAM" id="MobiDB-lite"/>
    </source>
</evidence>
<evidence type="ECO:0000256" key="3">
    <source>
        <dbReference type="ARBA" id="ARBA00022448"/>
    </source>
</evidence>
<dbReference type="PROSITE" id="PS00078">
    <property type="entry name" value="COX2"/>
    <property type="match status" value="1"/>
</dbReference>
<dbReference type="InterPro" id="IPR036257">
    <property type="entry name" value="Cyt_c_oxidase_su2_TM_sf"/>
</dbReference>
<evidence type="ECO:0000256" key="20">
    <source>
        <dbReference type="SAM" id="Phobius"/>
    </source>
</evidence>
<evidence type="ECO:0000256" key="14">
    <source>
        <dbReference type="ARBA" id="ARBA00024688"/>
    </source>
</evidence>
<evidence type="ECO:0000256" key="11">
    <source>
        <dbReference type="ARBA" id="ARBA00023004"/>
    </source>
</evidence>
<keyword evidence="5 17" id="KW-0679">Respiratory chain</keyword>
<feature type="region of interest" description="Disordered" evidence="19">
    <location>
        <begin position="355"/>
        <end position="394"/>
    </location>
</feature>
<keyword evidence="3 17" id="KW-0813">Transport</keyword>
<dbReference type="SUPFAM" id="SSF46626">
    <property type="entry name" value="Cytochrome c"/>
    <property type="match status" value="1"/>
</dbReference>
<dbReference type="Gene3D" id="1.10.287.90">
    <property type="match status" value="1"/>
</dbReference>
<dbReference type="GO" id="GO:0020037">
    <property type="term" value="F:heme binding"/>
    <property type="evidence" value="ECO:0007669"/>
    <property type="project" value="InterPro"/>
</dbReference>
<dbReference type="AlphaFoldDB" id="A0A285UBI2"/>
<dbReference type="GO" id="GO:0004129">
    <property type="term" value="F:cytochrome-c oxidase activity"/>
    <property type="evidence" value="ECO:0007669"/>
    <property type="project" value="UniProtKB-EC"/>
</dbReference>
<dbReference type="SUPFAM" id="SSF49503">
    <property type="entry name" value="Cupredoxins"/>
    <property type="match status" value="1"/>
</dbReference>
<dbReference type="RefSeq" id="WP_179647062.1">
    <property type="nucleotide sequence ID" value="NZ_OBQF01000001.1"/>
</dbReference>
<reference evidence="25" key="1">
    <citation type="submission" date="2017-08" db="EMBL/GenBank/DDBJ databases">
        <authorList>
            <person name="Varghese N."/>
            <person name="Submissions S."/>
        </authorList>
    </citation>
    <scope>NUCLEOTIDE SEQUENCE [LARGE SCALE GENOMIC DNA]</scope>
    <source>
        <strain evidence="25">DSM 23173</strain>
    </source>
</reference>
<accession>A0A285UBI2</accession>
<sequence>MKNHWMKAKWIGLLTVLMVFLSGCGKNHLSTLRPAGEVGREQFYLMILSIIIMLFVVVVVTILFAVAVTRNRRSKRGENFQPKDVATNHTLEVIWTSIPIVLLIILAVPTVYLVFKQADTSASVTDDGEVNPEETVINVRAYQYWWEFEYPSEGVVTAQDLVVPTDERVYFNLLGVDVKHSFWVPAAGGKMDTNIDGINSFYLIFDEDSAAETDRIFYGKCAELCGPSHALMDFKVTALAEEDYDQWLADMQAIEEPAEASSEDAQAGQEIFNNSCMGCHATTATGAGAMGPNLTNFADRELIAGYLEHNEENLQEWIRDPESLKPGNKMTGTYDLSDEEIELVSAYLMELSVEEGSGDVEALQESREASGDDESGEGSADEETQDDEDEEEGN</sequence>
<protein>
    <recommendedName>
        <fullName evidence="18">Cytochrome c oxidase subunit 2</fullName>
        <ecNumber evidence="18">7.1.1.9</ecNumber>
    </recommendedName>
</protein>
<feature type="transmembrane region" description="Helical" evidence="20">
    <location>
        <begin position="42"/>
        <end position="69"/>
    </location>
</feature>
<evidence type="ECO:0000256" key="13">
    <source>
        <dbReference type="ARBA" id="ARBA00023136"/>
    </source>
</evidence>
<dbReference type="PROSITE" id="PS51257">
    <property type="entry name" value="PROKAR_LIPOPROTEIN"/>
    <property type="match status" value="1"/>
</dbReference>
<dbReference type="Pfam" id="PF00116">
    <property type="entry name" value="COX2"/>
    <property type="match status" value="1"/>
</dbReference>
<feature type="domain" description="Cytochrome oxidase subunit II transmembrane region profile" evidence="22">
    <location>
        <begin position="23"/>
        <end position="121"/>
    </location>
</feature>
<dbReference type="PRINTS" id="PR01166">
    <property type="entry name" value="CYCOXIDASEII"/>
</dbReference>
<evidence type="ECO:0000256" key="12">
    <source>
        <dbReference type="ARBA" id="ARBA00023008"/>
    </source>
</evidence>
<dbReference type="Pfam" id="PF00034">
    <property type="entry name" value="Cytochrom_C"/>
    <property type="match status" value="1"/>
</dbReference>
<evidence type="ECO:0000313" key="24">
    <source>
        <dbReference type="EMBL" id="SOC37926.1"/>
    </source>
</evidence>
<proteinExistence type="inferred from homology"/>
<comment type="function">
    <text evidence="14 18">Subunits I and II form the functional core of the enzyme complex. Electrons originating in cytochrome c are transferred via heme a and Cu(A) to the binuclear center formed by heme a3 and Cu(B).</text>
</comment>
<feature type="compositionally biased region" description="Acidic residues" evidence="19">
    <location>
        <begin position="371"/>
        <end position="394"/>
    </location>
</feature>
<dbReference type="InterPro" id="IPR001505">
    <property type="entry name" value="Copper_CuA"/>
</dbReference>
<feature type="domain" description="Cytochrome oxidase subunit II copper A binding" evidence="21">
    <location>
        <begin position="132"/>
        <end position="250"/>
    </location>
</feature>
<dbReference type="GO" id="GO:0005886">
    <property type="term" value="C:plasma membrane"/>
    <property type="evidence" value="ECO:0007669"/>
    <property type="project" value="UniProtKB-SubCell"/>
</dbReference>
<keyword evidence="25" id="KW-1185">Reference proteome</keyword>
<keyword evidence="10 20" id="KW-1133">Transmembrane helix</keyword>
<dbReference type="EMBL" id="OBQF01000001">
    <property type="protein sequence ID" value="SOC37926.1"/>
    <property type="molecule type" value="Genomic_DNA"/>
</dbReference>
<dbReference type="Pfam" id="PF02790">
    <property type="entry name" value="COX2_TM"/>
    <property type="match status" value="1"/>
</dbReference>
<dbReference type="PANTHER" id="PTHR22888">
    <property type="entry name" value="CYTOCHROME C OXIDASE, SUBUNIT II"/>
    <property type="match status" value="1"/>
</dbReference>
<evidence type="ECO:0000259" key="23">
    <source>
        <dbReference type="PROSITE" id="PS51007"/>
    </source>
</evidence>
<evidence type="ECO:0000256" key="17">
    <source>
        <dbReference type="RuleBase" id="RU000456"/>
    </source>
</evidence>
<keyword evidence="8" id="KW-1278">Translocase</keyword>
<name>A0A285UBI2_9STAP</name>
<evidence type="ECO:0000259" key="21">
    <source>
        <dbReference type="PROSITE" id="PS50857"/>
    </source>
</evidence>
<keyword evidence="4 16" id="KW-0349">Heme</keyword>
<evidence type="ECO:0000259" key="22">
    <source>
        <dbReference type="PROSITE" id="PS50999"/>
    </source>
</evidence>
<evidence type="ECO:0000256" key="16">
    <source>
        <dbReference type="PROSITE-ProRule" id="PRU00433"/>
    </source>
</evidence>
<dbReference type="GO" id="GO:0042773">
    <property type="term" value="P:ATP synthesis coupled electron transport"/>
    <property type="evidence" value="ECO:0007669"/>
    <property type="project" value="TreeGrafter"/>
</dbReference>
<feature type="domain" description="Cytochrome c" evidence="23">
    <location>
        <begin position="263"/>
        <end position="352"/>
    </location>
</feature>
<comment type="catalytic activity">
    <reaction evidence="15 18">
        <text>4 Fe(II)-[cytochrome c] + O2 + 8 H(+)(in) = 4 Fe(III)-[cytochrome c] + 2 H2O + 4 H(+)(out)</text>
        <dbReference type="Rhea" id="RHEA:11436"/>
        <dbReference type="Rhea" id="RHEA-COMP:10350"/>
        <dbReference type="Rhea" id="RHEA-COMP:14399"/>
        <dbReference type="ChEBI" id="CHEBI:15377"/>
        <dbReference type="ChEBI" id="CHEBI:15378"/>
        <dbReference type="ChEBI" id="CHEBI:15379"/>
        <dbReference type="ChEBI" id="CHEBI:29033"/>
        <dbReference type="ChEBI" id="CHEBI:29034"/>
        <dbReference type="EC" id="7.1.1.9"/>
    </reaction>
</comment>
<evidence type="ECO:0000256" key="15">
    <source>
        <dbReference type="ARBA" id="ARBA00047816"/>
    </source>
</evidence>
<evidence type="ECO:0000256" key="4">
    <source>
        <dbReference type="ARBA" id="ARBA00022617"/>
    </source>
</evidence>
<dbReference type="InterPro" id="IPR008972">
    <property type="entry name" value="Cupredoxin"/>
</dbReference>
<evidence type="ECO:0000256" key="8">
    <source>
        <dbReference type="ARBA" id="ARBA00022967"/>
    </source>
</evidence>
<dbReference type="PANTHER" id="PTHR22888:SF10">
    <property type="entry name" value="CYTOCHROME C OXIDASE SUBUNIT 2"/>
    <property type="match status" value="1"/>
</dbReference>
<keyword evidence="12 18" id="KW-0186">Copper</keyword>
<feature type="transmembrane region" description="Helical" evidence="20">
    <location>
        <begin position="90"/>
        <end position="115"/>
    </location>
</feature>
<evidence type="ECO:0000256" key="2">
    <source>
        <dbReference type="ARBA" id="ARBA00007866"/>
    </source>
</evidence>
<dbReference type="PROSITE" id="PS51007">
    <property type="entry name" value="CYTC"/>
    <property type="match status" value="1"/>
</dbReference>
<dbReference type="InterPro" id="IPR011759">
    <property type="entry name" value="Cyt_c_oxidase_su2_TM_dom"/>
</dbReference>
<evidence type="ECO:0000256" key="7">
    <source>
        <dbReference type="ARBA" id="ARBA00022723"/>
    </source>
</evidence>
<evidence type="ECO:0000256" key="1">
    <source>
        <dbReference type="ARBA" id="ARBA00004141"/>
    </source>
</evidence>
<organism evidence="24 25">
    <name type="scientific">Salinicoccus kekensis</name>
    <dbReference type="NCBI Taxonomy" id="714307"/>
    <lineage>
        <taxon>Bacteria</taxon>
        <taxon>Bacillati</taxon>
        <taxon>Bacillota</taxon>
        <taxon>Bacilli</taxon>
        <taxon>Bacillales</taxon>
        <taxon>Staphylococcaceae</taxon>
        <taxon>Salinicoccus</taxon>
    </lineage>
</organism>
<keyword evidence="6 17" id="KW-0812">Transmembrane</keyword>
<evidence type="ECO:0000256" key="6">
    <source>
        <dbReference type="ARBA" id="ARBA00022692"/>
    </source>
</evidence>
<evidence type="ECO:0000313" key="25">
    <source>
        <dbReference type="Proteomes" id="UP000219412"/>
    </source>
</evidence>
<comment type="similarity">
    <text evidence="2 17">Belongs to the cytochrome c oxidase subunit 2 family.</text>
</comment>
<evidence type="ECO:0000256" key="9">
    <source>
        <dbReference type="ARBA" id="ARBA00022982"/>
    </source>
</evidence>
<gene>
    <name evidence="24" type="ORF">SAMN05878391_0148</name>
</gene>
<comment type="cofactor">
    <cofactor evidence="18">
        <name>Cu cation</name>
        <dbReference type="ChEBI" id="CHEBI:23378"/>
    </cofactor>
    <text evidence="18">Binds a copper A center.</text>
</comment>
<keyword evidence="9 17" id="KW-0249">Electron transport</keyword>